<feature type="compositionally biased region" description="Low complexity" evidence="1">
    <location>
        <begin position="617"/>
        <end position="635"/>
    </location>
</feature>
<evidence type="ECO:0000256" key="1">
    <source>
        <dbReference type="SAM" id="MobiDB-lite"/>
    </source>
</evidence>
<organism evidence="2 3">
    <name type="scientific">Tritrichomonas foetus</name>
    <dbReference type="NCBI Taxonomy" id="1144522"/>
    <lineage>
        <taxon>Eukaryota</taxon>
        <taxon>Metamonada</taxon>
        <taxon>Parabasalia</taxon>
        <taxon>Tritrichomonadida</taxon>
        <taxon>Tritrichomonadidae</taxon>
        <taxon>Tritrichomonas</taxon>
    </lineage>
</organism>
<accession>A0A1J4KRG7</accession>
<dbReference type="RefSeq" id="XP_068367017.1">
    <property type="nucleotide sequence ID" value="XM_068498655.1"/>
</dbReference>
<evidence type="ECO:0000313" key="3">
    <source>
        <dbReference type="Proteomes" id="UP000179807"/>
    </source>
</evidence>
<reference evidence="2" key="1">
    <citation type="submission" date="2016-10" db="EMBL/GenBank/DDBJ databases">
        <authorList>
            <person name="Benchimol M."/>
            <person name="Almeida L.G."/>
            <person name="Vasconcelos A.T."/>
            <person name="Perreira-Neves A."/>
            <person name="Rosa I.A."/>
            <person name="Tasca T."/>
            <person name="Bogo M.R."/>
            <person name="de Souza W."/>
        </authorList>
    </citation>
    <scope>NUCLEOTIDE SEQUENCE [LARGE SCALE GENOMIC DNA]</scope>
    <source>
        <strain evidence="2">K</strain>
    </source>
</reference>
<proteinExistence type="predicted"/>
<feature type="region of interest" description="Disordered" evidence="1">
    <location>
        <begin position="607"/>
        <end position="658"/>
    </location>
</feature>
<dbReference type="VEuPathDB" id="TrichDB:TRFO_15909"/>
<gene>
    <name evidence="2" type="ORF">TRFO_15909</name>
</gene>
<dbReference type="GeneID" id="94833359"/>
<protein>
    <submittedName>
        <fullName evidence="2">Uncharacterized protein</fullName>
    </submittedName>
</protein>
<feature type="compositionally biased region" description="Low complexity" evidence="1">
    <location>
        <begin position="1262"/>
        <end position="1274"/>
    </location>
</feature>
<dbReference type="EMBL" id="MLAK01000461">
    <property type="protein sequence ID" value="OHT13881.1"/>
    <property type="molecule type" value="Genomic_DNA"/>
</dbReference>
<comment type="caution">
    <text evidence="2">The sequence shown here is derived from an EMBL/GenBank/DDBJ whole genome shotgun (WGS) entry which is preliminary data.</text>
</comment>
<name>A0A1J4KRG7_9EUKA</name>
<feature type="region of interest" description="Disordered" evidence="1">
    <location>
        <begin position="1259"/>
        <end position="1282"/>
    </location>
</feature>
<keyword evidence="3" id="KW-1185">Reference proteome</keyword>
<sequence length="1524" mass="175980">MDRNVKNFLTSLQKIAIPQTQPSETTHILLNFQKEINFRFFENLSNENLIFALKSIWISLFKSYSIQATSNKLLVSREVGFFLSRVTPFFPDQMSSAFSEAIKVILNHKLKTNSSDSEINNKNEQNNLNDEKTDEKMTEMISIIAPVAISSFSYISKAISSPIVSNFFRDTPILEFFNTKVHDFSEYIAPIIPTMKHIGYEFSYQLFKHILKDLDPFPTRNVVRTVSEIIFLYPTHFLPESIKILHDNLRGYLTIYAYLFTSFDITINEIDIQHLGTTALSVFSEQNPTSQDIDDALQILSVFSNMMIMFTGFSNNNLANQTNSNDDNKDQNSIKVTFSIDRLKKVTFDYSLVKDRSSFYRLPLSLEFLTPKQTDNILILSSKYKTLAKLSKFKKNQTKISQIFNDILSQKEFTEQTSEALIALSRCYKYLQIDLKLLKKLIFLPLNSWLHSMNLLNVVKEMKIDDIDDAFALEMIDVLIQFILSKNSLLSGSASNLIIKFVSIENHKTVVQKIINLITFFDSFYLTKFLPILAQIFSIFNDLFEFNWFIYSLIELCEYIPFKLNLETVIFEFLIVANIAPTPKQTERIKYATKNHSVPSNLCDFDSSDSSTFNPNSPSQASNSSLSESISSTKSPKQAEKANKMPLSPGKPKSSRNKQLNDLIKNLGMKMKIKNSLKILILNAYNIIFVSYEMMTGKTHPRLSMQQEDQLKLQSKIQSFIDVNNIDLVSKPDDCFENIFQPMMTAIKLVFKYNLSQHRNFEICDCMFNLFPLIISQYIEENWSGYMKYKNSPTFLSSLDKKLQNVEDIHVHQVWCRIAMKHSHAKNAIPFLNIISSYFFHQNKSCDLKLVADFSVFLMSTFAEGNNGVIRYLANYSPNEISVILYYASKLPNSLIMLNSFSDIEIQEPGNLKTPQSFKQKEFQFNYDFLFNESTSNESTKVNKNENQEKNSFAHEILIDSIFSGKIENLKKVLNDVFLKNKIKLCKIDQKIPEKYSKVIIEWIVEHQLPEFSPEDCFNNLNTNLRPIAIAIMKKKPEDIIMYLSQTEKIKKKYLLNLLTVIDIINFDKEAIRNTASILFFEAKEEKRLLILLRLLSNILFIQKNDLLSDFYDDFFNDFVASMKEKENMISALEFSFYTKNVANVTKPPQIFFDFVDEYKKQFAFLSNIYGNLNYLHLKYFEDKDPIHVFAMHEEEMLNPFLYSFVPSIFINGLQQFLQCVNSMEDPDSERIVDSSVSAIFSTLKTYINNATGLENSGYLTNNSENNNENNSEANKNEMSHSKSFSGNQNYIEFMPFILKHVTKVVNALMSCERYEYMNINLCNSMNQFLSISMTSANFCYSRKWIPNAIKYTKSQIFMNIGCSLLDKSPNLKILKIAVKCLKEKILLINGSDNQSGEIMDKILTFTSSMIEFDSYEIGNYLYLLVDLLNDANENVIFSSFIQFAKCVRRFEPVFYAILKFIDMNSDKNFIDPLIGSLLSIVECEWHRKAISFAKDKSKREDAIMLAGIPANSPVGNEILMSIE</sequence>
<evidence type="ECO:0000313" key="2">
    <source>
        <dbReference type="EMBL" id="OHT13881.1"/>
    </source>
</evidence>
<dbReference type="Proteomes" id="UP000179807">
    <property type="component" value="Unassembled WGS sequence"/>
</dbReference>